<dbReference type="EMBL" id="CSBK01000390">
    <property type="protein sequence ID" value="COX34326.1"/>
    <property type="molecule type" value="Genomic_DNA"/>
</dbReference>
<organism evidence="1 2">
    <name type="scientific">Mycobacterium tuberculosis</name>
    <dbReference type="NCBI Taxonomy" id="1773"/>
    <lineage>
        <taxon>Bacteria</taxon>
        <taxon>Bacillati</taxon>
        <taxon>Actinomycetota</taxon>
        <taxon>Actinomycetes</taxon>
        <taxon>Mycobacteriales</taxon>
        <taxon>Mycobacteriaceae</taxon>
        <taxon>Mycobacterium</taxon>
        <taxon>Mycobacterium tuberculosis complex</taxon>
    </lineage>
</organism>
<protein>
    <submittedName>
        <fullName evidence="1">Uncharacterized protein</fullName>
    </submittedName>
</protein>
<dbReference type="AlphaFoldDB" id="A0A916P7B1"/>
<gene>
    <name evidence="1" type="ORF">ERS007739_01118</name>
</gene>
<evidence type="ECO:0000313" key="2">
    <source>
        <dbReference type="Proteomes" id="UP000039021"/>
    </source>
</evidence>
<dbReference type="Proteomes" id="UP000039021">
    <property type="component" value="Unassembled WGS sequence"/>
</dbReference>
<accession>A0A916P7B1</accession>
<reference evidence="2" key="1">
    <citation type="submission" date="2015-03" db="EMBL/GenBank/DDBJ databases">
        <authorList>
            <consortium name="Pathogen Informatics"/>
        </authorList>
    </citation>
    <scope>NUCLEOTIDE SEQUENCE [LARGE SCALE GENOMIC DNA]</scope>
    <source>
        <strain evidence="2">N09902308</strain>
    </source>
</reference>
<sequence length="42" mass="4478">MARLHRTLPTKLPPASASSLERRLTGTIAISGLSGSAFRSIR</sequence>
<evidence type="ECO:0000313" key="1">
    <source>
        <dbReference type="EMBL" id="COX34326.1"/>
    </source>
</evidence>
<proteinExistence type="predicted"/>
<comment type="caution">
    <text evidence="1">The sequence shown here is derived from an EMBL/GenBank/DDBJ whole genome shotgun (WGS) entry which is preliminary data.</text>
</comment>
<name>A0A916P7B1_MYCTX</name>